<comment type="similarity">
    <text evidence="1 2">Belongs to the cytochrome P450 family.</text>
</comment>
<sequence length="411" mass="44504">MSTAPDHATAGRRRSSPRPGFDPLDPEIMRDPYPTYERLRAAGPLCRVGPASWGVTRHADVAALLRDPRLSNSLPENDPQFATQDGVASTVFDRIIPTQDPDGHGLLHELMVRAFSPGVARATRPYIDGLLDAVMERARASGRLDAVADLAFPVAASVVCKLIGMPPETHRDIWPRVPGLSKAFTPFLPEADRSGADAALVWLRSTVADLLEQRRAQPESDLLSSMLAEVAKDGSGLTVEAVIDNLAFLCFTGFETTMNMVATGCAALAREPEHLARLRADPQLVPTAVEEFIRFDAPIQYTARLASEPIQVGERTIRPGRPVFLLLGCANHDEAVFAEPDRIDIGRSPNPHVGFGGGVRGCFGVALARVEGAAVFSRLAAEFTDIQPAGEFERLPSALFRTYRSVPMAVR</sequence>
<proteinExistence type="inferred from homology"/>
<keyword evidence="2" id="KW-0349">Heme</keyword>
<dbReference type="InterPro" id="IPR017972">
    <property type="entry name" value="Cyt_P450_CS"/>
</dbReference>
<reference evidence="5" key="1">
    <citation type="journal article" date="2019" name="Int. J. Syst. Evol. Microbiol.">
        <title>The Global Catalogue of Microorganisms (GCM) 10K type strain sequencing project: providing services to taxonomists for standard genome sequencing and annotation.</title>
        <authorList>
            <consortium name="The Broad Institute Genomics Platform"/>
            <consortium name="The Broad Institute Genome Sequencing Center for Infectious Disease"/>
            <person name="Wu L."/>
            <person name="Ma J."/>
        </authorList>
    </citation>
    <scope>NUCLEOTIDE SEQUENCE [LARGE SCALE GENOMIC DNA]</scope>
    <source>
        <strain evidence="5">JCM 17137</strain>
    </source>
</reference>
<dbReference type="CDD" id="cd20625">
    <property type="entry name" value="CYP164-like"/>
    <property type="match status" value="1"/>
</dbReference>
<evidence type="ECO:0000256" key="2">
    <source>
        <dbReference type="RuleBase" id="RU000461"/>
    </source>
</evidence>
<dbReference type="RefSeq" id="WP_344968371.1">
    <property type="nucleotide sequence ID" value="NZ_BAABDD010000004.1"/>
</dbReference>
<accession>A0ABP7FA36</accession>
<dbReference type="Pfam" id="PF00067">
    <property type="entry name" value="p450"/>
    <property type="match status" value="1"/>
</dbReference>
<dbReference type="PANTHER" id="PTHR46696">
    <property type="entry name" value="P450, PUTATIVE (EUROFUNG)-RELATED"/>
    <property type="match status" value="1"/>
</dbReference>
<evidence type="ECO:0000313" key="4">
    <source>
        <dbReference type="EMBL" id="GAA3734118.1"/>
    </source>
</evidence>
<evidence type="ECO:0000313" key="5">
    <source>
        <dbReference type="Proteomes" id="UP001500908"/>
    </source>
</evidence>
<dbReference type="InterPro" id="IPR001128">
    <property type="entry name" value="Cyt_P450"/>
</dbReference>
<dbReference type="Gene3D" id="1.10.630.10">
    <property type="entry name" value="Cytochrome P450"/>
    <property type="match status" value="1"/>
</dbReference>
<gene>
    <name evidence="4" type="ORF">GCM10022402_13070</name>
</gene>
<protein>
    <submittedName>
        <fullName evidence="4">Cytochrome P450</fullName>
    </submittedName>
</protein>
<dbReference type="SUPFAM" id="SSF48264">
    <property type="entry name" value="Cytochrome P450"/>
    <property type="match status" value="1"/>
</dbReference>
<dbReference type="PROSITE" id="PS00086">
    <property type="entry name" value="CYTOCHROME_P450"/>
    <property type="match status" value="1"/>
</dbReference>
<organism evidence="4 5">
    <name type="scientific">Salinactinospora qingdaonensis</name>
    <dbReference type="NCBI Taxonomy" id="702744"/>
    <lineage>
        <taxon>Bacteria</taxon>
        <taxon>Bacillati</taxon>
        <taxon>Actinomycetota</taxon>
        <taxon>Actinomycetes</taxon>
        <taxon>Streptosporangiales</taxon>
        <taxon>Nocardiopsidaceae</taxon>
        <taxon>Salinactinospora</taxon>
    </lineage>
</organism>
<dbReference type="Proteomes" id="UP001500908">
    <property type="component" value="Unassembled WGS sequence"/>
</dbReference>
<dbReference type="EMBL" id="BAABDD010000004">
    <property type="protein sequence ID" value="GAA3734118.1"/>
    <property type="molecule type" value="Genomic_DNA"/>
</dbReference>
<evidence type="ECO:0000256" key="3">
    <source>
        <dbReference type="SAM" id="MobiDB-lite"/>
    </source>
</evidence>
<keyword evidence="2" id="KW-0479">Metal-binding</keyword>
<feature type="region of interest" description="Disordered" evidence="3">
    <location>
        <begin position="1"/>
        <end position="29"/>
    </location>
</feature>
<dbReference type="PANTHER" id="PTHR46696:SF1">
    <property type="entry name" value="CYTOCHROME P450 YJIB-RELATED"/>
    <property type="match status" value="1"/>
</dbReference>
<name>A0ABP7FA36_9ACTN</name>
<keyword evidence="5" id="KW-1185">Reference proteome</keyword>
<keyword evidence="2" id="KW-0408">Iron</keyword>
<dbReference type="PRINTS" id="PR00359">
    <property type="entry name" value="BP450"/>
</dbReference>
<evidence type="ECO:0000256" key="1">
    <source>
        <dbReference type="ARBA" id="ARBA00010617"/>
    </source>
</evidence>
<dbReference type="InterPro" id="IPR036396">
    <property type="entry name" value="Cyt_P450_sf"/>
</dbReference>
<keyword evidence="2" id="KW-0503">Monooxygenase</keyword>
<keyword evidence="2" id="KW-0560">Oxidoreductase</keyword>
<comment type="caution">
    <text evidence="4">The sequence shown here is derived from an EMBL/GenBank/DDBJ whole genome shotgun (WGS) entry which is preliminary data.</text>
</comment>
<dbReference type="InterPro" id="IPR002397">
    <property type="entry name" value="Cyt_P450_B"/>
</dbReference>